<feature type="compositionally biased region" description="Basic and acidic residues" evidence="5">
    <location>
        <begin position="136"/>
        <end position="147"/>
    </location>
</feature>
<name>A0ABV2WCM2_9ACTN</name>
<evidence type="ECO:0000256" key="3">
    <source>
        <dbReference type="ARBA" id="ARBA00022777"/>
    </source>
</evidence>
<comment type="caution">
    <text evidence="7">The sequence shown here is derived from an EMBL/GenBank/DDBJ whole genome shotgun (WGS) entry which is preliminary data.</text>
</comment>
<sequence length="222" mass="23516">MAVVHRTTMEPGKLELLESWLPTRPWYVPTGSAPVLSRAGGFRLDDPEGEVGIEFMVVTDGSGDRPVTYHVPLTYRGAPLEAPHEDGRDALVGTSEHGVLGRRWIYDATGDPVFVAQLLALFQGRAEPQAQSETDTPDRTVARHGDDALPPPASPAGRSTVSDGPDGTAVAVPTADGPLTLTVVRVLDPAAPLPAHPSVTAPWKLPDGTEHRSPFASLRTGS</sequence>
<proteinExistence type="predicted"/>
<accession>A0ABV2WCM2</accession>
<organism evidence="7 8">
    <name type="scientific">Streptomyces lavendulocolor</name>
    <dbReference type="NCBI Taxonomy" id="67316"/>
    <lineage>
        <taxon>Bacteria</taxon>
        <taxon>Bacillati</taxon>
        <taxon>Actinomycetota</taxon>
        <taxon>Actinomycetes</taxon>
        <taxon>Kitasatosporales</taxon>
        <taxon>Streptomycetaceae</taxon>
        <taxon>Streptomyces</taxon>
    </lineage>
</organism>
<protein>
    <submittedName>
        <fullName evidence="7">1,4-alpha-glucan branching protein</fullName>
    </submittedName>
</protein>
<feature type="region of interest" description="Disordered" evidence="5">
    <location>
        <begin position="126"/>
        <end position="174"/>
    </location>
</feature>
<dbReference type="Proteomes" id="UP001550378">
    <property type="component" value="Unassembled WGS sequence"/>
</dbReference>
<keyword evidence="3" id="KW-0418">Kinase</keyword>
<evidence type="ECO:0000313" key="8">
    <source>
        <dbReference type="Proteomes" id="UP001550378"/>
    </source>
</evidence>
<dbReference type="EMBL" id="JBEXZR010000031">
    <property type="protein sequence ID" value="MEU0711105.1"/>
    <property type="molecule type" value="Genomic_DNA"/>
</dbReference>
<gene>
    <name evidence="7" type="ORF">ABZ508_27465</name>
</gene>
<evidence type="ECO:0000256" key="4">
    <source>
        <dbReference type="ARBA" id="ARBA00022840"/>
    </source>
</evidence>
<keyword evidence="1" id="KW-0808">Transferase</keyword>
<feature type="domain" description="Maltokinase N-terminal cap" evidence="6">
    <location>
        <begin position="20"/>
        <end position="111"/>
    </location>
</feature>
<keyword evidence="8" id="KW-1185">Reference proteome</keyword>
<feature type="region of interest" description="Disordered" evidence="5">
    <location>
        <begin position="197"/>
        <end position="222"/>
    </location>
</feature>
<evidence type="ECO:0000313" key="7">
    <source>
        <dbReference type="EMBL" id="MEU0711105.1"/>
    </source>
</evidence>
<evidence type="ECO:0000256" key="1">
    <source>
        <dbReference type="ARBA" id="ARBA00022679"/>
    </source>
</evidence>
<evidence type="ECO:0000256" key="2">
    <source>
        <dbReference type="ARBA" id="ARBA00022741"/>
    </source>
</evidence>
<evidence type="ECO:0000256" key="5">
    <source>
        <dbReference type="SAM" id="MobiDB-lite"/>
    </source>
</evidence>
<evidence type="ECO:0000259" key="6">
    <source>
        <dbReference type="Pfam" id="PF18085"/>
    </source>
</evidence>
<dbReference type="RefSeq" id="WP_359658314.1">
    <property type="nucleotide sequence ID" value="NZ_JBEXZO010000026.1"/>
</dbReference>
<keyword evidence="4" id="KW-0067">ATP-binding</keyword>
<dbReference type="Pfam" id="PF18085">
    <property type="entry name" value="Mak_N_cap"/>
    <property type="match status" value="1"/>
</dbReference>
<reference evidence="7 8" key="1">
    <citation type="submission" date="2024-06" db="EMBL/GenBank/DDBJ databases">
        <title>The Natural Products Discovery Center: Release of the First 8490 Sequenced Strains for Exploring Actinobacteria Biosynthetic Diversity.</title>
        <authorList>
            <person name="Kalkreuter E."/>
            <person name="Kautsar S.A."/>
            <person name="Yang D."/>
            <person name="Bader C.D."/>
            <person name="Teijaro C.N."/>
            <person name="Fluegel L."/>
            <person name="Davis C.M."/>
            <person name="Simpson J.R."/>
            <person name="Lauterbach L."/>
            <person name="Steele A.D."/>
            <person name="Gui C."/>
            <person name="Meng S."/>
            <person name="Li G."/>
            <person name="Viehrig K."/>
            <person name="Ye F."/>
            <person name="Su P."/>
            <person name="Kiefer A.F."/>
            <person name="Nichols A."/>
            <person name="Cepeda A.J."/>
            <person name="Yan W."/>
            <person name="Fan B."/>
            <person name="Jiang Y."/>
            <person name="Adhikari A."/>
            <person name="Zheng C.-J."/>
            <person name="Schuster L."/>
            <person name="Cowan T.M."/>
            <person name="Smanski M.J."/>
            <person name="Chevrette M.G."/>
            <person name="De Carvalho L.P.S."/>
            <person name="Shen B."/>
        </authorList>
    </citation>
    <scope>NUCLEOTIDE SEQUENCE [LARGE SCALE GENOMIC DNA]</scope>
    <source>
        <strain evidence="7 8">NPDC006337</strain>
    </source>
</reference>
<keyword evidence="2" id="KW-0547">Nucleotide-binding</keyword>
<dbReference type="InterPro" id="IPR040999">
    <property type="entry name" value="Mak_N_cap"/>
</dbReference>